<accession>A0A336LQ46</accession>
<protein>
    <submittedName>
        <fullName evidence="1">CSON000741 protein</fullName>
    </submittedName>
</protein>
<dbReference type="PANTHER" id="PTHR47331:SF2">
    <property type="match status" value="1"/>
</dbReference>
<evidence type="ECO:0000313" key="1">
    <source>
        <dbReference type="EMBL" id="SSX20194.1"/>
    </source>
</evidence>
<dbReference type="SUPFAM" id="SSF53098">
    <property type="entry name" value="Ribonuclease H-like"/>
    <property type="match status" value="1"/>
</dbReference>
<proteinExistence type="predicted"/>
<dbReference type="InterPro" id="IPR012337">
    <property type="entry name" value="RNaseH-like_sf"/>
</dbReference>
<name>A0A336LQ46_CULSO</name>
<dbReference type="OMA" id="CVACTIT"/>
<dbReference type="Gene3D" id="3.30.420.10">
    <property type="entry name" value="Ribonuclease H-like superfamily/Ribonuclease H"/>
    <property type="match status" value="1"/>
</dbReference>
<dbReference type="PANTHER" id="PTHR47331">
    <property type="entry name" value="PHD-TYPE DOMAIN-CONTAINING PROTEIN"/>
    <property type="match status" value="1"/>
</dbReference>
<sequence length="294" mass="34051">MTVFNCDMNFTVSLRPKQMKNNDIQPGAIKMTTMLYGYIRLMDTFLYLFLYLTRLSKGRIDAAQCVGNETKRPILLPPHHYVTQLLLEKYHNEYKHLHHETVINEFRQKYMVKSARRLLKHILNHCPTCAYLNAKPEPPEMAPLPHARLAAYMRQFTYVGIDCMGPLTVTIGRRSEKRWICLYTCLTIRAVQLEVLYKMDASSFIMSYRNFTQRRGAPSEVYLDNGSNFVGGERLMREELSKVDMMEVAAHFTSPETKWKFNPPDSPHMGGSWERLVKSVKTAFYATSGRTLSG</sequence>
<dbReference type="AlphaFoldDB" id="A0A336LQ46"/>
<dbReference type="GO" id="GO:0003676">
    <property type="term" value="F:nucleic acid binding"/>
    <property type="evidence" value="ECO:0007669"/>
    <property type="project" value="InterPro"/>
</dbReference>
<reference evidence="1" key="1">
    <citation type="submission" date="2018-07" db="EMBL/GenBank/DDBJ databases">
        <authorList>
            <person name="Quirk P.G."/>
            <person name="Krulwich T.A."/>
        </authorList>
    </citation>
    <scope>NUCLEOTIDE SEQUENCE</scope>
</reference>
<dbReference type="EMBL" id="UFQT01000111">
    <property type="protein sequence ID" value="SSX20194.1"/>
    <property type="molecule type" value="Genomic_DNA"/>
</dbReference>
<dbReference type="VEuPathDB" id="VectorBase:CSON000741"/>
<gene>
    <name evidence="1" type="primary">CSON000741</name>
</gene>
<dbReference type="InterPro" id="IPR036397">
    <property type="entry name" value="RNaseH_sf"/>
</dbReference>
<organism evidence="1">
    <name type="scientific">Culicoides sonorensis</name>
    <name type="common">Biting midge</name>
    <dbReference type="NCBI Taxonomy" id="179676"/>
    <lineage>
        <taxon>Eukaryota</taxon>
        <taxon>Metazoa</taxon>
        <taxon>Ecdysozoa</taxon>
        <taxon>Arthropoda</taxon>
        <taxon>Hexapoda</taxon>
        <taxon>Insecta</taxon>
        <taxon>Pterygota</taxon>
        <taxon>Neoptera</taxon>
        <taxon>Endopterygota</taxon>
        <taxon>Diptera</taxon>
        <taxon>Nematocera</taxon>
        <taxon>Chironomoidea</taxon>
        <taxon>Ceratopogonidae</taxon>
        <taxon>Ceratopogoninae</taxon>
        <taxon>Culicoides</taxon>
        <taxon>Monoculicoides</taxon>
    </lineage>
</organism>